<sequence>MNKEGAWCTVKFKYEKLGTFCFVCGIMGHTENKCEVRFSMEEDDGKREWSSEIRAEPKRPGGRLASRWLKEDRGGRTEQSGGAAAVHANSSSSRASVEPTDAELASRTQNIPQNSSTPTQPPVIARQAHSLLLNDLPTQSLTVTNTNNHVPAFPSLTNQTLNVTMNTAIIPTKETVSHGPSIVNHPFSFPNINSQLTRPHHHPIIITHPETANNTTTSHGQQLLTFNSQTLAKDTLPAKQSNLKISRASTSKHRTTRPEPTTNSNLNPTRPRPEKKPKPTILLTTPTQNPIEPTVTQECADDMESWQPGLPGPMKILSWNCRGLSTPSAIPNLCNIAQYHHPDILFLSETLSKSQTMERIRVKLKFNCCLSVDVEGRSGGLSVMWRDTINCRVINYSRNFINLIVQENEEAEWRLTCYYGYPERGRRRQAWDLLRELRDMSDLPWCVIGDFNDLLAQEDKKGQHPHPNWLCNGFRSAVCDCDLTDIHLEGYPYTWIKSRGLPNVIEERLDRAMANSQWLMTYPTVKLVNLLTSHSDHSPILLQNSPMLLNGKTYSFRFENSWLKEEDIAEVVEEGWSRERGSDVINKTVRCAEKLKVWGRRKRMRFKQEVNECSKEMERLRGCQESPYVGRFQEVKEKHARLLVQEEAYWKQRAKMHWLSEGDLNTKFFHMSASSRQRAKKIGKLVNEENIAVTTQPELCEVALNYFNQLFKSNSSMHDPVLSLIAPVITPEDNERLVMPITRVELKDALFQMHPDKAPGPDGFNPAFYQHFWDLCGNDIFEAAQEWLERGYFPSSLNETNICLIPKCDNPLSMKDLRPISLCNVLYKMISKLLANRLKSCLDKCVSEEQSAFIEGRSILDNALIAIEVIHALKRRTRGKKGELALKIDISKAYDKVDWGFMRGMLERLGFSDKWIHWMMLCVSSVTYSVLVNFEKVGPIFPGRGLRQGDPLSPYLFILVTEGLTRLIKKSLASGDIHGVQICRGAPMVSHLLFADDCFLFCRSTIEETNHLMSILKTYGEASGQEINLSKSEVFFSRNLSIAAREDLANTMGVRHVLGTGNYLGLPSMIGRKKKDVFAYIKDRVWKRINSWKGRSLSRAGKEVMIKSVLQAIPSYVMSIYLLPDSIIKDIERMMNSFWWGGGANNKGIRWLAWDRMTLPKSQGGMGFRDLHTFNMAMIAKQGWNIMTRPHTLVAKLFKARWSIGNGASIKIMSEPWLRGEVGAWLPSPQPQGLHNFKVHDLMLHNVKMWDKEKIESIFPLHIANRILEIPLFNSVEEDKLER</sequence>
<comment type="caution">
    <text evidence="3">The sequence shown here is derived from an EMBL/GenBank/DDBJ whole genome shotgun (WGS) entry which is preliminary data.</text>
</comment>
<evidence type="ECO:0000256" key="1">
    <source>
        <dbReference type="SAM" id="MobiDB-lite"/>
    </source>
</evidence>
<feature type="region of interest" description="Disordered" evidence="1">
    <location>
        <begin position="235"/>
        <end position="292"/>
    </location>
</feature>
<dbReference type="EMBL" id="ASHM01014295">
    <property type="protein sequence ID" value="PNX96237.1"/>
    <property type="molecule type" value="Genomic_DNA"/>
</dbReference>
<dbReference type="InterPro" id="IPR005135">
    <property type="entry name" value="Endo/exonuclease/phosphatase"/>
</dbReference>
<dbReference type="Pfam" id="PF14392">
    <property type="entry name" value="zf-CCHC_4"/>
    <property type="match status" value="1"/>
</dbReference>
<feature type="compositionally biased region" description="Polar residues" evidence="1">
    <location>
        <begin position="235"/>
        <end position="249"/>
    </location>
</feature>
<reference evidence="3 4" key="1">
    <citation type="journal article" date="2014" name="Am. J. Bot.">
        <title>Genome assembly and annotation for red clover (Trifolium pratense; Fabaceae).</title>
        <authorList>
            <person name="Istvanek J."/>
            <person name="Jaros M."/>
            <person name="Krenek A."/>
            <person name="Repkova J."/>
        </authorList>
    </citation>
    <scope>NUCLEOTIDE SEQUENCE [LARGE SCALE GENOMIC DNA]</scope>
    <source>
        <strain evidence="4">cv. Tatra</strain>
        <tissue evidence="3">Young leaves</tissue>
    </source>
</reference>
<feature type="compositionally biased region" description="Polar residues" evidence="1">
    <location>
        <begin position="258"/>
        <end position="267"/>
    </location>
</feature>
<dbReference type="InterPro" id="IPR025836">
    <property type="entry name" value="Zn_knuckle_CX2CX4HX4C"/>
</dbReference>
<feature type="region of interest" description="Disordered" evidence="1">
    <location>
        <begin position="45"/>
        <end position="121"/>
    </location>
</feature>
<evidence type="ECO:0000313" key="4">
    <source>
        <dbReference type="Proteomes" id="UP000236291"/>
    </source>
</evidence>
<dbReference type="InterPro" id="IPR043502">
    <property type="entry name" value="DNA/RNA_pol_sf"/>
</dbReference>
<dbReference type="SUPFAM" id="SSF56219">
    <property type="entry name" value="DNase I-like"/>
    <property type="match status" value="1"/>
</dbReference>
<dbReference type="PROSITE" id="PS50878">
    <property type="entry name" value="RT_POL"/>
    <property type="match status" value="1"/>
</dbReference>
<dbReference type="Proteomes" id="UP000236291">
    <property type="component" value="Unassembled WGS sequence"/>
</dbReference>
<organism evidence="3 4">
    <name type="scientific">Trifolium pratense</name>
    <name type="common">Red clover</name>
    <dbReference type="NCBI Taxonomy" id="57577"/>
    <lineage>
        <taxon>Eukaryota</taxon>
        <taxon>Viridiplantae</taxon>
        <taxon>Streptophyta</taxon>
        <taxon>Embryophyta</taxon>
        <taxon>Tracheophyta</taxon>
        <taxon>Spermatophyta</taxon>
        <taxon>Magnoliopsida</taxon>
        <taxon>eudicotyledons</taxon>
        <taxon>Gunneridae</taxon>
        <taxon>Pentapetalae</taxon>
        <taxon>rosids</taxon>
        <taxon>fabids</taxon>
        <taxon>Fabales</taxon>
        <taxon>Fabaceae</taxon>
        <taxon>Papilionoideae</taxon>
        <taxon>50 kb inversion clade</taxon>
        <taxon>NPAAA clade</taxon>
        <taxon>Hologalegina</taxon>
        <taxon>IRL clade</taxon>
        <taxon>Trifolieae</taxon>
        <taxon>Trifolium</taxon>
    </lineage>
</organism>
<accession>A0A2K3MZM7</accession>
<dbReference type="GO" id="GO:0003824">
    <property type="term" value="F:catalytic activity"/>
    <property type="evidence" value="ECO:0007669"/>
    <property type="project" value="InterPro"/>
</dbReference>
<feature type="compositionally biased region" description="Polar residues" evidence="1">
    <location>
        <begin position="106"/>
        <end position="118"/>
    </location>
</feature>
<dbReference type="InterPro" id="IPR036691">
    <property type="entry name" value="Endo/exonu/phosph_ase_sf"/>
</dbReference>
<proteinExistence type="predicted"/>
<name>A0A2K3MZM7_TRIPR</name>
<dbReference type="PANTHER" id="PTHR46890:SF48">
    <property type="entry name" value="RNA-DIRECTED DNA POLYMERASE"/>
    <property type="match status" value="1"/>
</dbReference>
<dbReference type="PANTHER" id="PTHR46890">
    <property type="entry name" value="NON-LTR RETROLELEMENT REVERSE TRANSCRIPTASE-LIKE PROTEIN-RELATED"/>
    <property type="match status" value="1"/>
</dbReference>
<dbReference type="STRING" id="57577.A0A2K3MZM7"/>
<feature type="compositionally biased region" description="Basic and acidic residues" evidence="1">
    <location>
        <begin position="45"/>
        <end position="59"/>
    </location>
</feature>
<reference evidence="3 4" key="2">
    <citation type="journal article" date="2017" name="Front. Plant Sci.">
        <title>Gene Classification and Mining of Molecular Markers Useful in Red Clover (Trifolium pratense) Breeding.</title>
        <authorList>
            <person name="Istvanek J."/>
            <person name="Dluhosova J."/>
            <person name="Dluhos P."/>
            <person name="Patkova L."/>
            <person name="Nedelnik J."/>
            <person name="Repkova J."/>
        </authorList>
    </citation>
    <scope>NUCLEOTIDE SEQUENCE [LARGE SCALE GENOMIC DNA]</scope>
    <source>
        <strain evidence="4">cv. Tatra</strain>
        <tissue evidence="3">Young leaves</tissue>
    </source>
</reference>
<dbReference type="Pfam" id="PF03372">
    <property type="entry name" value="Exo_endo_phos"/>
    <property type="match status" value="1"/>
</dbReference>
<dbReference type="InterPro" id="IPR000477">
    <property type="entry name" value="RT_dom"/>
</dbReference>
<protein>
    <submittedName>
        <fullName evidence="3">Ribonuclease H</fullName>
    </submittedName>
</protein>
<evidence type="ECO:0000259" key="2">
    <source>
        <dbReference type="PROSITE" id="PS50878"/>
    </source>
</evidence>
<feature type="domain" description="Reverse transcriptase" evidence="2">
    <location>
        <begin position="786"/>
        <end position="1056"/>
    </location>
</feature>
<dbReference type="CDD" id="cd01650">
    <property type="entry name" value="RT_nLTR_like"/>
    <property type="match status" value="1"/>
</dbReference>
<gene>
    <name evidence="3" type="ORF">L195_g019439</name>
</gene>
<evidence type="ECO:0000313" key="3">
    <source>
        <dbReference type="EMBL" id="PNX96237.1"/>
    </source>
</evidence>
<dbReference type="Gene3D" id="3.60.10.10">
    <property type="entry name" value="Endonuclease/exonuclease/phosphatase"/>
    <property type="match status" value="1"/>
</dbReference>
<dbReference type="Pfam" id="PF00078">
    <property type="entry name" value="RVT_1"/>
    <property type="match status" value="1"/>
</dbReference>
<dbReference type="SUPFAM" id="SSF56672">
    <property type="entry name" value="DNA/RNA polymerases"/>
    <property type="match status" value="1"/>
</dbReference>
<dbReference type="InterPro" id="IPR052343">
    <property type="entry name" value="Retrotransposon-Effector_Assoc"/>
</dbReference>